<dbReference type="GO" id="GO:0016787">
    <property type="term" value="F:hydrolase activity"/>
    <property type="evidence" value="ECO:0007669"/>
    <property type="project" value="UniProtKB-KW"/>
</dbReference>
<evidence type="ECO:0000313" key="2">
    <source>
        <dbReference type="EMBL" id="TGG39325.1"/>
    </source>
</evidence>
<accession>A0A4Z0V660</accession>
<keyword evidence="1" id="KW-0732">Signal</keyword>
<dbReference type="PANTHER" id="PTHR36848">
    <property type="entry name" value="DNA-BINDING PROTEIN (PUTATIVE SECRETED PROTEIN)-RELATED"/>
    <property type="match status" value="1"/>
</dbReference>
<reference evidence="2 3" key="1">
    <citation type="submission" date="2019-02" db="EMBL/GenBank/DDBJ databases">
        <title>Isolation and identification of novel species under the genus Muribaculum.</title>
        <authorList>
            <person name="Miyake S."/>
            <person name="Ding Y."/>
            <person name="Low A."/>
            <person name="Soh M."/>
            <person name="Seedorf H."/>
        </authorList>
    </citation>
    <scope>NUCLEOTIDE SEQUENCE [LARGE SCALE GENOMIC DNA]</scope>
    <source>
        <strain evidence="2 3">TLL-A3</strain>
    </source>
</reference>
<organism evidence="2 3">
    <name type="scientific">Duncaniella freteri</name>
    <dbReference type="NCBI Taxonomy" id="2530391"/>
    <lineage>
        <taxon>Bacteria</taxon>
        <taxon>Pseudomonadati</taxon>
        <taxon>Bacteroidota</taxon>
        <taxon>Bacteroidia</taxon>
        <taxon>Bacteroidales</taxon>
        <taxon>Muribaculaceae</taxon>
        <taxon>Duncaniella</taxon>
    </lineage>
</organism>
<dbReference type="Gene3D" id="2.60.120.260">
    <property type="entry name" value="Galactose-binding domain-like"/>
    <property type="match status" value="1"/>
</dbReference>
<dbReference type="NCBIfam" id="NF045579">
    <property type="entry name" value="rhamnoside_JR"/>
    <property type="match status" value="1"/>
</dbReference>
<evidence type="ECO:0000256" key="1">
    <source>
        <dbReference type="SAM" id="SignalP"/>
    </source>
</evidence>
<gene>
    <name evidence="2" type="ORF">EZ315_00835</name>
</gene>
<dbReference type="Proteomes" id="UP000297635">
    <property type="component" value="Unassembled WGS sequence"/>
</dbReference>
<dbReference type="PANTHER" id="PTHR36848:SF2">
    <property type="entry name" value="SECRETED PROTEIN"/>
    <property type="match status" value="1"/>
</dbReference>
<dbReference type="Pfam" id="PF17132">
    <property type="entry name" value="Glyco_hydro_106"/>
    <property type="match status" value="2"/>
</dbReference>
<dbReference type="InterPro" id="IPR053161">
    <property type="entry name" value="Ulvan_degrading_GH"/>
</dbReference>
<dbReference type="GeneID" id="82148315"/>
<dbReference type="RefSeq" id="WP_135469788.1">
    <property type="nucleotide sequence ID" value="NZ_CASJDB010000067.1"/>
</dbReference>
<dbReference type="AlphaFoldDB" id="A0A4Z0V660"/>
<proteinExistence type="predicted"/>
<name>A0A4Z0V660_9BACT</name>
<comment type="caution">
    <text evidence="2">The sequence shown here is derived from an EMBL/GenBank/DDBJ whole genome shotgun (WGS) entry which is preliminary data.</text>
</comment>
<protein>
    <submittedName>
        <fullName evidence="2">Glycosyl hydrolase family 2</fullName>
    </submittedName>
</protein>
<dbReference type="InterPro" id="IPR008979">
    <property type="entry name" value="Galactose-bd-like_sf"/>
</dbReference>
<evidence type="ECO:0000313" key="3">
    <source>
        <dbReference type="Proteomes" id="UP000297635"/>
    </source>
</evidence>
<feature type="chain" id="PRO_5021459344" evidence="1">
    <location>
        <begin position="23"/>
        <end position="881"/>
    </location>
</feature>
<sequence length="881" mass="98645">MKFLIFVLLSNFAAFTAAWAQAPVDWYAEKVENRPFVRWWWHGSAVDSVGLTYNLEEFARQGIGGVEVTPIYGVKGNEANDIPYLSEKWMDMLGHTVSEANRLGLRVDMNNGTGWPFGGPNVSPSMSARKLVTRRWEVPESHVIDEPMFPLPSEMKQPDATFQRAIAVSRSRTIDITDRVLKDGSLKWKAPEGGPWRVYAIYSGRTYQKVKRAAPGGAGLVLNHYDSIAVRKYLARFDEAFEGREWMIPDSFFNDSYEVYGSDWSDNLFDEFQRDHGYDLASGIHEFLGDNGNSPERKRLLHDYRMTLARILEENFTRVWTEWAHSHNARIRNQSHGSPANILDIYAAVDIPECESFGQTDFDIPGLHSSGPSRPSDAAPSVLKFASSAAHLAGKPMISAETLTWLTEHFHTSLARCKPEIDQMLCSGVNHVYFHGAPYSPKDATFPGWLFYASVNMSPTASLWEDADGLFRYITRVQSFLSAGKPDNDILLYFPYEEIITRHGGGHYLMFDIHKMDRVMPDVKQWVADIMEAGYDVDYLSDRLIDSLTVTTDRRLLSRGGNSYRAIIVPRVDYIPDLTLDKLGKLSDMGANVVFSDDISSAVGSLGVPSEHLRRSGVSMIRRLNEAGGHNYFISMLRDSVIDGWVPLAVNARSVMIFDPLTGRKGLACSRIGIDGNIEVKLQLAPGESLLLKTFPYDVDVASWRYVAKRGTPVDIVNGWSIEFLKSDPQIDGVFTTDTLAEWTSLPDPRVRVNSGIARYRVNVSIPDVSVSDSWLLDLGDVRESACVTVNGKEAGCVWSVPMVLDVGCLLHSGENELVIDVTNLPANRIADYERRGVEWRIFKDANIASVTNAKKFSFGDWEVVPSGLNSKVKLIPVIYE</sequence>
<dbReference type="EMBL" id="SJSA01000001">
    <property type="protein sequence ID" value="TGG39325.1"/>
    <property type="molecule type" value="Genomic_DNA"/>
</dbReference>
<keyword evidence="2" id="KW-0378">Hydrolase</keyword>
<feature type="signal peptide" evidence="1">
    <location>
        <begin position="1"/>
        <end position="22"/>
    </location>
</feature>
<dbReference type="SUPFAM" id="SSF49785">
    <property type="entry name" value="Galactose-binding domain-like"/>
    <property type="match status" value="1"/>
</dbReference>
<keyword evidence="3" id="KW-1185">Reference proteome</keyword>